<protein>
    <submittedName>
        <fullName evidence="1">Uncharacterized protein</fullName>
    </submittedName>
</protein>
<evidence type="ECO:0000313" key="1">
    <source>
        <dbReference type="EMBL" id="CBI76249.1"/>
    </source>
</evidence>
<dbReference type="EMBL" id="FN645454">
    <property type="protein sequence ID" value="CBI76249.1"/>
    <property type="molecule type" value="Genomic_DNA"/>
</dbReference>
<dbReference type="HOGENOM" id="CLU_3149889_0_0_5"/>
<dbReference type="Proteomes" id="UP000009101">
    <property type="component" value="Chromosome"/>
</dbReference>
<accession>E6YHB1</accession>
<proteinExistence type="predicted"/>
<reference evidence="2" key="1">
    <citation type="submission" date="2009-11" db="EMBL/GenBank/DDBJ databases">
        <title>Genome sequencing of Bartonella species and comparative genomics.</title>
        <authorList>
            <person name="Engel P."/>
            <person name="Salzburger W."/>
            <person name="Marius L."/>
            <person name="Chao-Chin C."/>
            <person name="Soichi M."/>
            <person name="Christa L."/>
            <person name="Alexandra C."/>
            <person name="Aurelie L."/>
            <person name="Claudine M."/>
            <person name="Stephan S.C."/>
            <person name="Christoph D."/>
        </authorList>
    </citation>
    <scope>NUCLEOTIDE SEQUENCE [LARGE SCALE GENOMIC DNA]</scope>
    <source>
        <strain evidence="2">CIP 104772 / 73</strain>
    </source>
</reference>
<evidence type="ECO:0000313" key="2">
    <source>
        <dbReference type="Proteomes" id="UP000009101"/>
    </source>
</evidence>
<sequence>MNNLIKELILTSFHNQLSEKAKENAKAVKKLEEAKHSSLPYLISMKQK</sequence>
<keyword evidence="2" id="KW-1185">Reference proteome</keyword>
<name>E6YHB1_BARC7</name>
<gene>
    <name evidence="1" type="ordered locus">BARCL_0568</name>
</gene>
<reference evidence="1 2" key="2">
    <citation type="journal article" date="2011" name="PLoS Genet.">
        <title>Parallel evolution of a type IV secretion system in radiating lineages of the host-restricted bacterial pathogen Bartonella.</title>
        <authorList>
            <person name="Engel P."/>
            <person name="Salzburger W."/>
            <person name="Liesch M."/>
            <person name="Chang C.C."/>
            <person name="Maruyama S."/>
            <person name="Lanz C."/>
            <person name="Calteau A."/>
            <person name="Lajus A."/>
            <person name="Medigue C."/>
            <person name="Schuster S.C."/>
            <person name="Dehio C."/>
        </authorList>
    </citation>
    <scope>NUCLEOTIDE SEQUENCE [LARGE SCALE GENOMIC DNA]</scope>
    <source>
        <strain evidence="2">CIP 104772 / 73</strain>
    </source>
</reference>
<organism evidence="1 2">
    <name type="scientific">Bartonella clarridgeiae (strain CCUG 45776 / CIP 104772 / 73)</name>
    <dbReference type="NCBI Taxonomy" id="696125"/>
    <lineage>
        <taxon>Bacteria</taxon>
        <taxon>Pseudomonadati</taxon>
        <taxon>Pseudomonadota</taxon>
        <taxon>Alphaproteobacteria</taxon>
        <taxon>Hyphomicrobiales</taxon>
        <taxon>Bartonellaceae</taxon>
        <taxon>Bartonella</taxon>
    </lineage>
</organism>
<dbReference type="AlphaFoldDB" id="E6YHB1"/>
<dbReference type="KEGG" id="bcd:BARCL_0568"/>